<feature type="transmembrane region" description="Helical" evidence="4">
    <location>
        <begin position="20"/>
        <end position="42"/>
    </location>
</feature>
<gene>
    <name evidence="5" type="ORF">EDE11_11029</name>
</gene>
<dbReference type="InterPro" id="IPR018357">
    <property type="entry name" value="Hexapep_transf_CS"/>
</dbReference>
<keyword evidence="3" id="KW-0012">Acyltransferase</keyword>
<keyword evidence="1 5" id="KW-0808">Transferase</keyword>
<evidence type="ECO:0000313" key="5">
    <source>
        <dbReference type="EMBL" id="TCV83074.1"/>
    </source>
</evidence>
<dbReference type="Pfam" id="PF00132">
    <property type="entry name" value="Hexapep"/>
    <property type="match status" value="1"/>
</dbReference>
<evidence type="ECO:0000256" key="2">
    <source>
        <dbReference type="ARBA" id="ARBA00022737"/>
    </source>
</evidence>
<protein>
    <submittedName>
        <fullName evidence="5">Transferase family hexapeptide repeat protein</fullName>
    </submittedName>
</protein>
<organism evidence="5 6">
    <name type="scientific">Methylomonas methanica</name>
    <dbReference type="NCBI Taxonomy" id="421"/>
    <lineage>
        <taxon>Bacteria</taxon>
        <taxon>Pseudomonadati</taxon>
        <taxon>Pseudomonadota</taxon>
        <taxon>Gammaproteobacteria</taxon>
        <taxon>Methylococcales</taxon>
        <taxon>Methylococcaceae</taxon>
        <taxon>Methylomonas</taxon>
    </lineage>
</organism>
<keyword evidence="6" id="KW-1185">Reference proteome</keyword>
<dbReference type="SUPFAM" id="SSF51161">
    <property type="entry name" value="Trimeric LpxA-like enzymes"/>
    <property type="match status" value="1"/>
</dbReference>
<reference evidence="5 6" key="1">
    <citation type="submission" date="2019-03" db="EMBL/GenBank/DDBJ databases">
        <title>Systems level insights into methane cycling in arid and semi-arid ecosystems.</title>
        <authorList>
            <person name="Kalyuzhnaya M."/>
        </authorList>
    </citation>
    <scope>NUCLEOTIDE SEQUENCE [LARGE SCALE GENOMIC DNA]</scope>
    <source>
        <strain evidence="5 6">S-1</strain>
    </source>
</reference>
<accession>A0ABY2CL51</accession>
<dbReference type="PROSITE" id="PS00101">
    <property type="entry name" value="HEXAPEP_TRANSFERASES"/>
    <property type="match status" value="1"/>
</dbReference>
<dbReference type="GO" id="GO:0016740">
    <property type="term" value="F:transferase activity"/>
    <property type="evidence" value="ECO:0007669"/>
    <property type="project" value="UniProtKB-KW"/>
</dbReference>
<evidence type="ECO:0000256" key="3">
    <source>
        <dbReference type="ARBA" id="ARBA00023315"/>
    </source>
</evidence>
<keyword evidence="4" id="KW-0812">Transmembrane</keyword>
<dbReference type="PANTHER" id="PTHR23416:SF78">
    <property type="entry name" value="LIPOPOLYSACCHARIDE BIOSYNTHESIS O-ACETYL TRANSFERASE WBBJ-RELATED"/>
    <property type="match status" value="1"/>
</dbReference>
<dbReference type="EMBL" id="SMCN01000010">
    <property type="protein sequence ID" value="TCV83074.1"/>
    <property type="molecule type" value="Genomic_DNA"/>
</dbReference>
<dbReference type="PANTHER" id="PTHR23416">
    <property type="entry name" value="SIALIC ACID SYNTHASE-RELATED"/>
    <property type="match status" value="1"/>
</dbReference>
<sequence length="167" mass="18310">MPDNPKTSLMLKYFTNYHFLIKGFLSYFAYVSIAPPWLSAWLHKVRGVNINNYKTIYIAPNVLIDSSFPEHISIGDHVYITRGAKVICHTAFTPLTQEIVGHEYTIGDVVIEDGVYVGVNAIILPSVHIGRCAVIGAGAVVTKDVPEYAIVGGVPARVIGDVRNLRG</sequence>
<proteinExistence type="predicted"/>
<comment type="caution">
    <text evidence="5">The sequence shown here is derived from an EMBL/GenBank/DDBJ whole genome shotgun (WGS) entry which is preliminary data.</text>
</comment>
<evidence type="ECO:0000313" key="6">
    <source>
        <dbReference type="Proteomes" id="UP000295649"/>
    </source>
</evidence>
<dbReference type="Proteomes" id="UP000295649">
    <property type="component" value="Unassembled WGS sequence"/>
</dbReference>
<evidence type="ECO:0000256" key="1">
    <source>
        <dbReference type="ARBA" id="ARBA00022679"/>
    </source>
</evidence>
<dbReference type="Gene3D" id="2.160.10.10">
    <property type="entry name" value="Hexapeptide repeat proteins"/>
    <property type="match status" value="1"/>
</dbReference>
<dbReference type="RefSeq" id="WP_082769097.1">
    <property type="nucleotide sequence ID" value="NZ_LUUF01000059.1"/>
</dbReference>
<evidence type="ECO:0000256" key="4">
    <source>
        <dbReference type="SAM" id="Phobius"/>
    </source>
</evidence>
<dbReference type="InterPro" id="IPR011004">
    <property type="entry name" value="Trimer_LpxA-like_sf"/>
</dbReference>
<dbReference type="InterPro" id="IPR051159">
    <property type="entry name" value="Hexapeptide_acetyltransf"/>
</dbReference>
<keyword evidence="2" id="KW-0677">Repeat</keyword>
<keyword evidence="4" id="KW-0472">Membrane</keyword>
<keyword evidence="4" id="KW-1133">Transmembrane helix</keyword>
<name>A0ABY2CL51_METMH</name>
<dbReference type="CDD" id="cd04647">
    <property type="entry name" value="LbH_MAT_like"/>
    <property type="match status" value="1"/>
</dbReference>
<dbReference type="InterPro" id="IPR001451">
    <property type="entry name" value="Hexapep"/>
</dbReference>